<keyword evidence="10 15" id="KW-0720">Serine protease</keyword>
<dbReference type="PROSITE" id="PS51257">
    <property type="entry name" value="PROKAR_LIPOPROTEIN"/>
    <property type="match status" value="1"/>
</dbReference>
<organism evidence="18 19">
    <name type="scientific">Trichoderma arundinaceum</name>
    <dbReference type="NCBI Taxonomy" id="490622"/>
    <lineage>
        <taxon>Eukaryota</taxon>
        <taxon>Fungi</taxon>
        <taxon>Dikarya</taxon>
        <taxon>Ascomycota</taxon>
        <taxon>Pezizomycotina</taxon>
        <taxon>Sordariomycetes</taxon>
        <taxon>Hypocreomycetidae</taxon>
        <taxon>Hypocreales</taxon>
        <taxon>Hypocreaceae</taxon>
        <taxon>Trichoderma</taxon>
    </lineage>
</organism>
<keyword evidence="6 15" id="KW-0645">Protease</keyword>
<evidence type="ECO:0000256" key="6">
    <source>
        <dbReference type="ARBA" id="ARBA00022670"/>
    </source>
</evidence>
<keyword evidence="19" id="KW-1185">Reference proteome</keyword>
<feature type="chain" id="PRO_5017350195" description="tripeptidyl-peptidase II" evidence="16">
    <location>
        <begin position="21"/>
        <end position="585"/>
    </location>
</feature>
<evidence type="ECO:0000259" key="17">
    <source>
        <dbReference type="PROSITE" id="PS51695"/>
    </source>
</evidence>
<comment type="subcellular location">
    <subcellularLocation>
        <location evidence="3">Secreted</location>
        <location evidence="3">Extracellular space</location>
    </subcellularLocation>
</comment>
<evidence type="ECO:0000256" key="7">
    <source>
        <dbReference type="ARBA" id="ARBA00022723"/>
    </source>
</evidence>
<evidence type="ECO:0000256" key="4">
    <source>
        <dbReference type="ARBA" id="ARBA00012462"/>
    </source>
</evidence>
<reference evidence="18 19" key="1">
    <citation type="journal article" date="2018" name="PLoS Pathog.">
        <title>Evolution of structural diversity of trichothecenes, a family of toxins produced by plant pathogenic and entomopathogenic fungi.</title>
        <authorList>
            <person name="Proctor R.H."/>
            <person name="McCormick S.P."/>
            <person name="Kim H.S."/>
            <person name="Cardoza R.E."/>
            <person name="Stanley A.M."/>
            <person name="Lindo L."/>
            <person name="Kelly A."/>
            <person name="Brown D.W."/>
            <person name="Lee T."/>
            <person name="Vaughan M.M."/>
            <person name="Alexander N.J."/>
            <person name="Busman M."/>
            <person name="Gutierrez S."/>
        </authorList>
    </citation>
    <scope>NUCLEOTIDE SEQUENCE [LARGE SCALE GENOMIC DNA]</scope>
    <source>
        <strain evidence="18 19">IBT 40837</strain>
    </source>
</reference>
<keyword evidence="12" id="KW-0843">Virulence</keyword>
<keyword evidence="9 15" id="KW-0378">Hydrolase</keyword>
<evidence type="ECO:0000256" key="16">
    <source>
        <dbReference type="SAM" id="SignalP"/>
    </source>
</evidence>
<accession>A0A395P124</accession>
<evidence type="ECO:0000256" key="3">
    <source>
        <dbReference type="ARBA" id="ARBA00004239"/>
    </source>
</evidence>
<evidence type="ECO:0000256" key="12">
    <source>
        <dbReference type="ARBA" id="ARBA00023026"/>
    </source>
</evidence>
<feature type="binding site" evidence="15">
    <location>
        <position position="538"/>
    </location>
    <ligand>
        <name>Ca(2+)</name>
        <dbReference type="ChEBI" id="CHEBI:29108"/>
    </ligand>
</feature>
<protein>
    <recommendedName>
        <fullName evidence="4">tripeptidyl-peptidase II</fullName>
        <ecNumber evidence="4">3.4.14.10</ecNumber>
    </recommendedName>
</protein>
<feature type="binding site" evidence="15">
    <location>
        <position position="561"/>
    </location>
    <ligand>
        <name>Ca(2+)</name>
        <dbReference type="ChEBI" id="CHEBI:29108"/>
    </ligand>
</feature>
<dbReference type="InterPro" id="IPR015366">
    <property type="entry name" value="S53_propep"/>
</dbReference>
<dbReference type="SUPFAM" id="SSF54897">
    <property type="entry name" value="Protease propeptides/inhibitors"/>
    <property type="match status" value="1"/>
</dbReference>
<dbReference type="OrthoDB" id="409122at2759"/>
<sequence>MKSALLWAAQLSLLAGLGACRRNIEQVLSVPVGWSRSNEVVNPSRRIRLSIALRQPNIDNLEAKMAANGNRLSVAEIRELQAPDQKDVDDVLQWLSQNGITGTVRGDFIHVRTTVAKAEPLLDMKLSRFYYHGGKPVLRTTKYTVPDSVGDAISFIHPLANFMSARHRTEPMVLSAAPASKAAVAPQSEAFCAGGVNPSCLAKLYNITYSPRDNNSPVIFGVAGFLEENANLQDLQQFLNTSAPHVAKAGRSIKVELVNGGVNSQELSKSGHEAALDVDYAVSVGFPTKVTYYATGGRGVKLDDEGKPIEGEDDDNEPYLEFFRYLLAKPQSQVPHVLSLSYSDDELSVPRDYAKRVCSLFGLLTARGTSIIFSSGDGGARGGRDSNCITNDGSRRPVTMATFPPTCPWVTSVGAVTNTFEPPTGAGFSTGGFSQYFTRPSWQDSAVNNYVKSLDGHLNGYFSPSMRAIPDISAVGTDFLVIAGGFPTYLQGTSASAPVFASLIALIDDARIRAGKRPLGYLNQHLYSNKVQSILQDITMGQSDSCIFNGTEPGGWPAAKGWDAITGLGVPKEFDKLFKVLLEVK</sequence>
<dbReference type="InterPro" id="IPR000209">
    <property type="entry name" value="Peptidase_S8/S53_dom"/>
</dbReference>
<dbReference type="CDD" id="cd04056">
    <property type="entry name" value="Peptidases_S53"/>
    <property type="match status" value="1"/>
</dbReference>
<dbReference type="Gene3D" id="3.40.50.200">
    <property type="entry name" value="Peptidase S8/S53 domain"/>
    <property type="match status" value="1"/>
</dbReference>
<dbReference type="GO" id="GO:0004252">
    <property type="term" value="F:serine-type endopeptidase activity"/>
    <property type="evidence" value="ECO:0007669"/>
    <property type="project" value="UniProtKB-UniRule"/>
</dbReference>
<keyword evidence="8 16" id="KW-0732">Signal</keyword>
<dbReference type="EMBL" id="PXOA01000010">
    <property type="protein sequence ID" value="RFU82046.1"/>
    <property type="molecule type" value="Genomic_DNA"/>
</dbReference>
<dbReference type="AlphaFoldDB" id="A0A395P124"/>
<feature type="active site" description="Charge relay system" evidence="15">
    <location>
        <position position="494"/>
    </location>
</feature>
<dbReference type="PANTHER" id="PTHR14218:SF15">
    <property type="entry name" value="TRIPEPTIDYL-PEPTIDASE 1"/>
    <property type="match status" value="1"/>
</dbReference>
<dbReference type="GO" id="GO:0005576">
    <property type="term" value="C:extracellular region"/>
    <property type="evidence" value="ECO:0007669"/>
    <property type="project" value="UniProtKB-SubCell"/>
</dbReference>
<comment type="catalytic activity">
    <reaction evidence="1">
        <text>Release of an N-terminal tripeptide from a polypeptide.</text>
        <dbReference type="EC" id="3.4.14.10"/>
    </reaction>
</comment>
<dbReference type="GO" id="GO:0046872">
    <property type="term" value="F:metal ion binding"/>
    <property type="evidence" value="ECO:0007669"/>
    <property type="project" value="UniProtKB-UniRule"/>
</dbReference>
<evidence type="ECO:0000313" key="18">
    <source>
        <dbReference type="EMBL" id="RFU82046.1"/>
    </source>
</evidence>
<comment type="caution">
    <text evidence="18">The sequence shown here is derived from an EMBL/GenBank/DDBJ whole genome shotgun (WGS) entry which is preliminary data.</text>
</comment>
<dbReference type="SMART" id="SM00944">
    <property type="entry name" value="Pro-kuma_activ"/>
    <property type="match status" value="1"/>
</dbReference>
<dbReference type="Pfam" id="PF00082">
    <property type="entry name" value="Peptidase_S8"/>
    <property type="match status" value="1"/>
</dbReference>
<evidence type="ECO:0000256" key="11">
    <source>
        <dbReference type="ARBA" id="ARBA00022837"/>
    </source>
</evidence>
<comment type="function">
    <text evidence="2">Secreted tripeptidyl-peptidase which degrades proteins at acidic pHs and is involved in virulence.</text>
</comment>
<dbReference type="SUPFAM" id="SSF52743">
    <property type="entry name" value="Subtilisin-like"/>
    <property type="match status" value="1"/>
</dbReference>
<dbReference type="PROSITE" id="PS51695">
    <property type="entry name" value="SEDOLISIN"/>
    <property type="match status" value="1"/>
</dbReference>
<evidence type="ECO:0000256" key="15">
    <source>
        <dbReference type="PROSITE-ProRule" id="PRU01032"/>
    </source>
</evidence>
<keyword evidence="7 15" id="KW-0479">Metal-binding</keyword>
<evidence type="ECO:0000256" key="2">
    <source>
        <dbReference type="ARBA" id="ARBA00002451"/>
    </source>
</evidence>
<evidence type="ECO:0000256" key="14">
    <source>
        <dbReference type="ARBA" id="ARBA00023180"/>
    </source>
</evidence>
<dbReference type="Pfam" id="PF09286">
    <property type="entry name" value="Pro-kuma_activ"/>
    <property type="match status" value="1"/>
</dbReference>
<evidence type="ECO:0000313" key="19">
    <source>
        <dbReference type="Proteomes" id="UP000266272"/>
    </source>
</evidence>
<dbReference type="Proteomes" id="UP000266272">
    <property type="component" value="Unassembled WGS sequence"/>
</dbReference>
<dbReference type="EC" id="3.4.14.10" evidence="4"/>
<comment type="cofactor">
    <cofactor evidence="15">
        <name>Ca(2+)</name>
        <dbReference type="ChEBI" id="CHEBI:29108"/>
    </cofactor>
    <text evidence="15">Binds 1 Ca(2+) ion per subunit.</text>
</comment>
<feature type="binding site" evidence="15">
    <location>
        <position position="563"/>
    </location>
    <ligand>
        <name>Ca(2+)</name>
        <dbReference type="ChEBI" id="CHEBI:29108"/>
    </ligand>
</feature>
<feature type="signal peptide" evidence="16">
    <location>
        <begin position="1"/>
        <end position="20"/>
    </location>
</feature>
<dbReference type="PANTHER" id="PTHR14218">
    <property type="entry name" value="PROTEASE S8 TRIPEPTIDYL PEPTIDASE I CLN2"/>
    <property type="match status" value="1"/>
</dbReference>
<keyword evidence="13" id="KW-0865">Zymogen</keyword>
<name>A0A395P124_TRIAR</name>
<feature type="domain" description="Peptidase S53" evidence="17">
    <location>
        <begin position="195"/>
        <end position="583"/>
    </location>
</feature>
<dbReference type="InterPro" id="IPR030400">
    <property type="entry name" value="Sedolisin_dom"/>
</dbReference>
<dbReference type="GO" id="GO:0006508">
    <property type="term" value="P:proteolysis"/>
    <property type="evidence" value="ECO:0007669"/>
    <property type="project" value="UniProtKB-KW"/>
</dbReference>
<dbReference type="InterPro" id="IPR036852">
    <property type="entry name" value="Peptidase_S8/S53_dom_sf"/>
</dbReference>
<feature type="active site" description="Charge relay system" evidence="15">
    <location>
        <position position="277"/>
    </location>
</feature>
<proteinExistence type="predicted"/>
<evidence type="ECO:0000256" key="10">
    <source>
        <dbReference type="ARBA" id="ARBA00022825"/>
    </source>
</evidence>
<evidence type="ECO:0000256" key="8">
    <source>
        <dbReference type="ARBA" id="ARBA00022729"/>
    </source>
</evidence>
<keyword evidence="11 15" id="KW-0106">Calcium</keyword>
<gene>
    <name evidence="18" type="ORF">TARUN_126</name>
</gene>
<evidence type="ECO:0000256" key="1">
    <source>
        <dbReference type="ARBA" id="ARBA00001910"/>
    </source>
</evidence>
<keyword evidence="5" id="KW-0964">Secreted</keyword>
<evidence type="ECO:0000256" key="9">
    <source>
        <dbReference type="ARBA" id="ARBA00022801"/>
    </source>
</evidence>
<dbReference type="FunFam" id="3.40.50.200:FF:000015">
    <property type="entry name" value="Tripeptidyl peptidase A"/>
    <property type="match status" value="1"/>
</dbReference>
<feature type="active site" description="Charge relay system" evidence="15">
    <location>
        <position position="273"/>
    </location>
</feature>
<keyword evidence="14" id="KW-0325">Glycoprotein</keyword>
<feature type="binding site" evidence="15">
    <location>
        <position position="537"/>
    </location>
    <ligand>
        <name>Ca(2+)</name>
        <dbReference type="ChEBI" id="CHEBI:29108"/>
    </ligand>
</feature>
<dbReference type="CDD" id="cd11377">
    <property type="entry name" value="Pro-peptidase_S53"/>
    <property type="match status" value="1"/>
</dbReference>
<evidence type="ECO:0000256" key="5">
    <source>
        <dbReference type="ARBA" id="ARBA00022525"/>
    </source>
</evidence>
<dbReference type="InterPro" id="IPR050819">
    <property type="entry name" value="Tripeptidyl-peptidase_I"/>
</dbReference>
<dbReference type="STRING" id="490622.A0A395P124"/>
<dbReference type="GO" id="GO:0008240">
    <property type="term" value="F:tripeptidyl-peptidase activity"/>
    <property type="evidence" value="ECO:0007669"/>
    <property type="project" value="UniProtKB-EC"/>
</dbReference>
<evidence type="ECO:0000256" key="13">
    <source>
        <dbReference type="ARBA" id="ARBA00023145"/>
    </source>
</evidence>